<dbReference type="EMBL" id="JACRSX010000012">
    <property type="protein sequence ID" value="MBC8562836.1"/>
    <property type="molecule type" value="Genomic_DNA"/>
</dbReference>
<name>A0ABR7N2H5_9FIRM</name>
<feature type="chain" id="PRO_5045992137" evidence="2">
    <location>
        <begin position="30"/>
        <end position="1090"/>
    </location>
</feature>
<dbReference type="Proteomes" id="UP000606193">
    <property type="component" value="Unassembled WGS sequence"/>
</dbReference>
<gene>
    <name evidence="3" type="ORF">H8704_09390</name>
</gene>
<feature type="region of interest" description="Disordered" evidence="1">
    <location>
        <begin position="36"/>
        <end position="61"/>
    </location>
</feature>
<keyword evidence="4" id="KW-1185">Reference proteome</keyword>
<feature type="region of interest" description="Disordered" evidence="1">
    <location>
        <begin position="773"/>
        <end position="950"/>
    </location>
</feature>
<organism evidence="3 4">
    <name type="scientific">Jutongia huaianensis</name>
    <dbReference type="NCBI Taxonomy" id="2763668"/>
    <lineage>
        <taxon>Bacteria</taxon>
        <taxon>Bacillati</taxon>
        <taxon>Bacillota</taxon>
        <taxon>Clostridia</taxon>
        <taxon>Lachnospirales</taxon>
        <taxon>Lachnospiraceae</taxon>
        <taxon>Jutongia</taxon>
    </lineage>
</organism>
<dbReference type="SUPFAM" id="SSF52058">
    <property type="entry name" value="L domain-like"/>
    <property type="match status" value="1"/>
</dbReference>
<comment type="caution">
    <text evidence="3">The sequence shown here is derived from an EMBL/GenBank/DDBJ whole genome shotgun (WGS) entry which is preliminary data.</text>
</comment>
<reference evidence="3 4" key="1">
    <citation type="submission" date="2020-08" db="EMBL/GenBank/DDBJ databases">
        <title>Genome public.</title>
        <authorList>
            <person name="Liu C."/>
            <person name="Sun Q."/>
        </authorList>
    </citation>
    <scope>NUCLEOTIDE SEQUENCE [LARGE SCALE GENOMIC DNA]</scope>
    <source>
        <strain evidence="3 4">NSJ-37</strain>
    </source>
</reference>
<evidence type="ECO:0000313" key="4">
    <source>
        <dbReference type="Proteomes" id="UP000606193"/>
    </source>
</evidence>
<dbReference type="Gene3D" id="3.80.10.10">
    <property type="entry name" value="Ribonuclease Inhibitor"/>
    <property type="match status" value="1"/>
</dbReference>
<dbReference type="RefSeq" id="WP_249298093.1">
    <property type="nucleotide sequence ID" value="NZ_JACRSX010000012.1"/>
</dbReference>
<keyword evidence="2" id="KW-0732">Signal</keyword>
<accession>A0ABR7N2H5</accession>
<feature type="signal peptide" evidence="2">
    <location>
        <begin position="1"/>
        <end position="29"/>
    </location>
</feature>
<feature type="compositionally biased region" description="Low complexity" evidence="1">
    <location>
        <begin position="909"/>
        <end position="934"/>
    </location>
</feature>
<evidence type="ECO:0000256" key="2">
    <source>
        <dbReference type="SAM" id="SignalP"/>
    </source>
</evidence>
<evidence type="ECO:0000256" key="1">
    <source>
        <dbReference type="SAM" id="MobiDB-lite"/>
    </source>
</evidence>
<proteinExistence type="predicted"/>
<protein>
    <submittedName>
        <fullName evidence="3">Leucine-rich repeat protein</fullName>
    </submittedName>
</protein>
<sequence length="1090" mass="120293">MKKFFKQRGKKLTAVATAFALLCTVGVLPENVRHASAAEETGSSQVEEQVPEEVPASGEGLALTRENFPDRVFRSYLQGYWKECDEDGDGKLSDEELQSLTIFETNVNQDDDSSPKIKSLRGIEKLKYLEEVKVYGNSIRGALDISDLSALTRLECGGNKITSIVLPEESRLKVLECSLDPITFLDLKGQTELEELACPMSSLKTLDLTNQTKLEWLNVGSSALTSLILPDHELIYGKECSTIMADLTQDYVDFNDSTVFPGFDLKRVQNIQLKKAGEEPEKLSMDTLKEKNFRIERLNLGDEITYTYNCAADPSKDPINIEFSLRVGAVSWRNPYPPASGEGLYPPEYEEDQKMYYASPLIKKLGDITLMEGWQWEEGTDTAKKIEAGKLTTAAAIYTAQDAYYYRSSKLNAEISIWGCTHPSESVIHHEAKAPTLTEKGNIEYYECEDCGDCYTQPDDFSSILSKEETELPILYLADDVESTESRIGYGQEIDERDIFKVKWNENSGITPVYIQSMEIENVIYQKDENADKEVISDNSGFIAYIPGAGSDISVSKEDPKKSLGGLCYYSEKGLPKPGKYFLDVALYVSASSSESEQAQRQKISLQRTIIIEKRKDTPGMPDASMKVPYTTNVVGQISLKENWKWASGDSEKALAVGEAVTVTAEYIGTDADLYENTVQEVIITRLACDHPEDKLELRNKKDNVCGNGYTGDYFCTQCKEIAKQGEMIPAHHDLTLVPAKAATDTMPGNMAYYVCGDCGKCFEDEGGTKETTKDKVTIPALGTPVPSVTPVPTSKATAEPSPTNHPAVTEVPTKEPVKTGTPATEIPTKEPVKTGDPATAVPTKEPVKTDNPATAVPTKEPVKTDNPATAVPTKEPAKTEAPTRQPVTTEPAPAPVTPDLPTPGQSMAPEPSQTPAAAAPAPTQTPQWTPMATSKLSQKKPARKGKLITDSKGNRYKVTSSNVKNPTVTFYSAKMTAKRVTMSRSVRIDGVRYCITAVRSRAFEGHKKVTCIRLGSKVNNIGDRAFRNCKKLEKLYIQSSKLKPEDIGERVFENVPKDLKIYVPEKKKDEYRKMFREKGLGKLISVNSI</sequence>
<dbReference type="PROSITE" id="PS00018">
    <property type="entry name" value="EF_HAND_1"/>
    <property type="match status" value="1"/>
</dbReference>
<dbReference type="Pfam" id="PF13306">
    <property type="entry name" value="LRR_5"/>
    <property type="match status" value="1"/>
</dbReference>
<feature type="compositionally biased region" description="Pro residues" evidence="1">
    <location>
        <begin position="893"/>
        <end position="902"/>
    </location>
</feature>
<dbReference type="Gene3D" id="3.40.50.12480">
    <property type="match status" value="1"/>
</dbReference>
<feature type="compositionally biased region" description="Low complexity" evidence="1">
    <location>
        <begin position="784"/>
        <end position="795"/>
    </location>
</feature>
<evidence type="ECO:0000313" key="3">
    <source>
        <dbReference type="EMBL" id="MBC8562836.1"/>
    </source>
</evidence>
<feature type="compositionally biased region" description="Basic residues" evidence="1">
    <location>
        <begin position="938"/>
        <end position="947"/>
    </location>
</feature>
<feature type="compositionally biased region" description="Low complexity" evidence="1">
    <location>
        <begin position="45"/>
        <end position="55"/>
    </location>
</feature>
<dbReference type="InterPro" id="IPR032675">
    <property type="entry name" value="LRR_dom_sf"/>
</dbReference>
<dbReference type="InterPro" id="IPR026906">
    <property type="entry name" value="LRR_5"/>
</dbReference>
<dbReference type="InterPro" id="IPR018247">
    <property type="entry name" value="EF_Hand_1_Ca_BS"/>
</dbReference>